<dbReference type="GeneID" id="64602897"/>
<dbReference type="PANTHER" id="PTHR14614">
    <property type="entry name" value="HEPATOCELLULAR CARCINOMA-ASSOCIATED ANTIGEN"/>
    <property type="match status" value="1"/>
</dbReference>
<comment type="caution">
    <text evidence="1">The sequence shown here is derived from an EMBL/GenBank/DDBJ whole genome shotgun (WGS) entry which is preliminary data.</text>
</comment>
<dbReference type="CDD" id="cd02440">
    <property type="entry name" value="AdoMet_MTases"/>
    <property type="match status" value="1"/>
</dbReference>
<dbReference type="SUPFAM" id="SSF53335">
    <property type="entry name" value="S-adenosyl-L-methionine-dependent methyltransferases"/>
    <property type="match status" value="1"/>
</dbReference>
<evidence type="ECO:0000313" key="2">
    <source>
        <dbReference type="Proteomes" id="UP000719766"/>
    </source>
</evidence>
<dbReference type="Pfam" id="PF10294">
    <property type="entry name" value="Methyltransf_16"/>
    <property type="match status" value="1"/>
</dbReference>
<sequence length="368" mass="40934">MSMTFTSDACFGNDNGLLILLKGYSALIPPLHLKFPVHAFLLHQVLFDQHLEQYSPSERYQQSFWKWAIEHLERMDKDSDEEDGEIDTRIYERYLSLISRSIDPSGPPPDSYMTYYWKPSSSLGSANRNSYETITLLESRTTIESGTTGLRTWYASFVLASYLIANVETICDQTVLELGCGSGFLGIIVATIQQTFNKRRQSHHQPLPAVLLTDVSAGVLSRCRDNIRLRCNQSSNHPNITFSTLDWFDALSLPLGENAVTTFLSKAGAGIVIGADIVFDPILVPPLVATLRLALSFESTRMVVMALTVRNEQTLAYFVPQPLSCGEFNIQEVPHAFTSATYFDLDTAGVDAGLDVKIFKCTLCNSAS</sequence>
<accession>A0A9P7ARF4</accession>
<dbReference type="EMBL" id="JABBWE010000028">
    <property type="protein sequence ID" value="KAG1793886.1"/>
    <property type="molecule type" value="Genomic_DNA"/>
</dbReference>
<proteinExistence type="predicted"/>
<dbReference type="AlphaFoldDB" id="A0A9P7ARF4"/>
<dbReference type="Gene3D" id="3.40.50.150">
    <property type="entry name" value="Vaccinia Virus protein VP39"/>
    <property type="match status" value="1"/>
</dbReference>
<evidence type="ECO:0000313" key="1">
    <source>
        <dbReference type="EMBL" id="KAG1793886.1"/>
    </source>
</evidence>
<dbReference type="InterPro" id="IPR019410">
    <property type="entry name" value="Methyltransf_16"/>
</dbReference>
<name>A0A9P7ARF4_9AGAM</name>
<organism evidence="1 2">
    <name type="scientific">Suillus plorans</name>
    <dbReference type="NCBI Taxonomy" id="116603"/>
    <lineage>
        <taxon>Eukaryota</taxon>
        <taxon>Fungi</taxon>
        <taxon>Dikarya</taxon>
        <taxon>Basidiomycota</taxon>
        <taxon>Agaricomycotina</taxon>
        <taxon>Agaricomycetes</taxon>
        <taxon>Agaricomycetidae</taxon>
        <taxon>Boletales</taxon>
        <taxon>Suillineae</taxon>
        <taxon>Suillaceae</taxon>
        <taxon>Suillus</taxon>
    </lineage>
</organism>
<dbReference type="OrthoDB" id="194386at2759"/>
<keyword evidence="2" id="KW-1185">Reference proteome</keyword>
<dbReference type="InterPro" id="IPR029063">
    <property type="entry name" value="SAM-dependent_MTases_sf"/>
</dbReference>
<dbReference type="PANTHER" id="PTHR14614:SF130">
    <property type="entry name" value="PROTEIN-LYSINE N-METHYLTRANSFERASE EEF2KMT"/>
    <property type="match status" value="1"/>
</dbReference>
<reference evidence="1" key="1">
    <citation type="journal article" date="2020" name="New Phytol.">
        <title>Comparative genomics reveals dynamic genome evolution in host specialist ectomycorrhizal fungi.</title>
        <authorList>
            <person name="Lofgren L.A."/>
            <person name="Nguyen N.H."/>
            <person name="Vilgalys R."/>
            <person name="Ruytinx J."/>
            <person name="Liao H.L."/>
            <person name="Branco S."/>
            <person name="Kuo A."/>
            <person name="LaButti K."/>
            <person name="Lipzen A."/>
            <person name="Andreopoulos W."/>
            <person name="Pangilinan J."/>
            <person name="Riley R."/>
            <person name="Hundley H."/>
            <person name="Na H."/>
            <person name="Barry K."/>
            <person name="Grigoriev I.V."/>
            <person name="Stajich J.E."/>
            <person name="Kennedy P.G."/>
        </authorList>
    </citation>
    <scope>NUCLEOTIDE SEQUENCE</scope>
    <source>
        <strain evidence="1">S12</strain>
    </source>
</reference>
<dbReference type="GO" id="GO:0008757">
    <property type="term" value="F:S-adenosylmethionine-dependent methyltransferase activity"/>
    <property type="evidence" value="ECO:0007669"/>
    <property type="project" value="UniProtKB-ARBA"/>
</dbReference>
<dbReference type="Proteomes" id="UP000719766">
    <property type="component" value="Unassembled WGS sequence"/>
</dbReference>
<protein>
    <submittedName>
        <fullName evidence="1">Uncharacterized protein</fullName>
    </submittedName>
</protein>
<gene>
    <name evidence="1" type="ORF">HD556DRAFT_1519504</name>
</gene>
<dbReference type="RefSeq" id="XP_041160191.1">
    <property type="nucleotide sequence ID" value="XM_041309133.1"/>
</dbReference>